<reference evidence="1 2" key="1">
    <citation type="journal article" date="2019" name="Sci. Rep.">
        <title>Orb-weaving spider Araneus ventricosus genome elucidates the spidroin gene catalogue.</title>
        <authorList>
            <person name="Kono N."/>
            <person name="Nakamura H."/>
            <person name="Ohtoshi R."/>
            <person name="Moran D.A.P."/>
            <person name="Shinohara A."/>
            <person name="Yoshida Y."/>
            <person name="Fujiwara M."/>
            <person name="Mori M."/>
            <person name="Tomita M."/>
            <person name="Arakawa K."/>
        </authorList>
    </citation>
    <scope>NUCLEOTIDE SEQUENCE [LARGE SCALE GENOMIC DNA]</scope>
</reference>
<sequence>MLPKRSIRILHHVLLVRRLFLCRLSECPLILVFRLVLVVKLKKSFRQAVKSTLVSSEESPKVFERNSRWGIMNQSNSACKLFAAFSDADYTGDLSTRKSTSGMIFKFSGGAIQWASKRKKCISVLQLKPNLPARPVKKQSGCIDCL</sequence>
<evidence type="ECO:0000313" key="2">
    <source>
        <dbReference type="Proteomes" id="UP000499080"/>
    </source>
</evidence>
<dbReference type="AlphaFoldDB" id="A0A4Y2CDY3"/>
<organism evidence="1 2">
    <name type="scientific">Araneus ventricosus</name>
    <name type="common">Orbweaver spider</name>
    <name type="synonym">Epeira ventricosa</name>
    <dbReference type="NCBI Taxonomy" id="182803"/>
    <lineage>
        <taxon>Eukaryota</taxon>
        <taxon>Metazoa</taxon>
        <taxon>Ecdysozoa</taxon>
        <taxon>Arthropoda</taxon>
        <taxon>Chelicerata</taxon>
        <taxon>Arachnida</taxon>
        <taxon>Araneae</taxon>
        <taxon>Araneomorphae</taxon>
        <taxon>Entelegynae</taxon>
        <taxon>Araneoidea</taxon>
        <taxon>Araneidae</taxon>
        <taxon>Araneus</taxon>
    </lineage>
</organism>
<dbReference type="Proteomes" id="UP000499080">
    <property type="component" value="Unassembled WGS sequence"/>
</dbReference>
<name>A0A4Y2CDY3_ARAVE</name>
<evidence type="ECO:0008006" key="3">
    <source>
        <dbReference type="Google" id="ProtNLM"/>
    </source>
</evidence>
<accession>A0A4Y2CDY3</accession>
<evidence type="ECO:0000313" key="1">
    <source>
        <dbReference type="EMBL" id="GBM02086.1"/>
    </source>
</evidence>
<dbReference type="EMBL" id="BGPR01000176">
    <property type="protein sequence ID" value="GBM02086.1"/>
    <property type="molecule type" value="Genomic_DNA"/>
</dbReference>
<keyword evidence="2" id="KW-1185">Reference proteome</keyword>
<comment type="caution">
    <text evidence="1">The sequence shown here is derived from an EMBL/GenBank/DDBJ whole genome shotgun (WGS) entry which is preliminary data.</text>
</comment>
<gene>
    <name evidence="1" type="ORF">AVEN_209771_1</name>
</gene>
<dbReference type="OrthoDB" id="8369055at2759"/>
<protein>
    <recommendedName>
        <fullName evidence="3">Retrovirus-related Pol polyprotein from transposon TNT 1-94</fullName>
    </recommendedName>
</protein>
<proteinExistence type="predicted"/>